<keyword evidence="5 6" id="KW-0804">Transcription</keyword>
<dbReference type="Gene3D" id="1.10.940.10">
    <property type="entry name" value="NusB-like"/>
    <property type="match status" value="1"/>
</dbReference>
<dbReference type="STRING" id="240303.SAMN05421677_105109"/>
<accession>A0A1H0JRZ1</accession>
<sequence length="125" mass="14368">MKRRTAREKAFQALFQTITSDIETDEAIAHVVEGPEVDEFLYDLVHGVMQNREELDQWISDNLDNWTFPRLAKVEKTVLRMAAYEMKYKEDVPSQVAINEAIELAKIFGEDESGKFVNGVLSKMV</sequence>
<evidence type="ECO:0000313" key="8">
    <source>
        <dbReference type="EMBL" id="SDO46374.1"/>
    </source>
</evidence>
<dbReference type="PANTHER" id="PTHR11078:SF3">
    <property type="entry name" value="ANTITERMINATION NUSB DOMAIN-CONTAINING PROTEIN"/>
    <property type="match status" value="1"/>
</dbReference>
<evidence type="ECO:0000313" key="9">
    <source>
        <dbReference type="Proteomes" id="UP000198860"/>
    </source>
</evidence>
<evidence type="ECO:0000256" key="4">
    <source>
        <dbReference type="ARBA" id="ARBA00023015"/>
    </source>
</evidence>
<dbReference type="HAMAP" id="MF_00073">
    <property type="entry name" value="NusB"/>
    <property type="match status" value="1"/>
</dbReference>
<evidence type="ECO:0000256" key="6">
    <source>
        <dbReference type="HAMAP-Rule" id="MF_00073"/>
    </source>
</evidence>
<evidence type="ECO:0000256" key="1">
    <source>
        <dbReference type="ARBA" id="ARBA00005952"/>
    </source>
</evidence>
<gene>
    <name evidence="6" type="primary">nusB</name>
    <name evidence="8" type="ORF">SAMN05421677_105109</name>
</gene>
<dbReference type="OrthoDB" id="9811381at2"/>
<comment type="function">
    <text evidence="6">Involved in transcription antitermination. Required for transcription of ribosomal RNA (rRNA) genes. Binds specifically to the boxA antiterminator sequence of the ribosomal RNA (rrn) operons.</text>
</comment>
<dbReference type="PANTHER" id="PTHR11078">
    <property type="entry name" value="N UTILIZATION SUBSTANCE PROTEIN B-RELATED"/>
    <property type="match status" value="1"/>
</dbReference>
<proteinExistence type="inferred from homology"/>
<dbReference type="AlphaFoldDB" id="A0A1H0JRZ1"/>
<evidence type="ECO:0000256" key="5">
    <source>
        <dbReference type="ARBA" id="ARBA00023163"/>
    </source>
</evidence>
<evidence type="ECO:0000256" key="2">
    <source>
        <dbReference type="ARBA" id="ARBA00022814"/>
    </source>
</evidence>
<keyword evidence="2 6" id="KW-0889">Transcription antitermination</keyword>
<dbReference type="RefSeq" id="WP_089651769.1">
    <property type="nucleotide sequence ID" value="NZ_FNIZ01000005.1"/>
</dbReference>
<organism evidence="8 9">
    <name type="scientific">Halobacillus aidingensis</name>
    <dbReference type="NCBI Taxonomy" id="240303"/>
    <lineage>
        <taxon>Bacteria</taxon>
        <taxon>Bacillati</taxon>
        <taxon>Bacillota</taxon>
        <taxon>Bacilli</taxon>
        <taxon>Bacillales</taxon>
        <taxon>Bacillaceae</taxon>
        <taxon>Halobacillus</taxon>
    </lineage>
</organism>
<dbReference type="GO" id="GO:0003723">
    <property type="term" value="F:RNA binding"/>
    <property type="evidence" value="ECO:0007669"/>
    <property type="project" value="UniProtKB-UniRule"/>
</dbReference>
<dbReference type="GO" id="GO:0031564">
    <property type="term" value="P:transcription antitermination"/>
    <property type="evidence" value="ECO:0007669"/>
    <property type="project" value="UniProtKB-KW"/>
</dbReference>
<evidence type="ECO:0000259" key="7">
    <source>
        <dbReference type="Pfam" id="PF01029"/>
    </source>
</evidence>
<keyword evidence="9" id="KW-1185">Reference proteome</keyword>
<dbReference type="InterPro" id="IPR006027">
    <property type="entry name" value="NusB_RsmB_TIM44"/>
</dbReference>
<reference evidence="9" key="1">
    <citation type="submission" date="2016-10" db="EMBL/GenBank/DDBJ databases">
        <authorList>
            <person name="Varghese N."/>
            <person name="Submissions S."/>
        </authorList>
    </citation>
    <scope>NUCLEOTIDE SEQUENCE [LARGE SCALE GENOMIC DNA]</scope>
    <source>
        <strain evidence="9">CGMCC 1.3703</strain>
    </source>
</reference>
<keyword evidence="3 6" id="KW-0694">RNA-binding</keyword>
<keyword evidence="4 6" id="KW-0805">Transcription regulation</keyword>
<dbReference type="InterPro" id="IPR035926">
    <property type="entry name" value="NusB-like_sf"/>
</dbReference>
<dbReference type="GO" id="GO:0006353">
    <property type="term" value="P:DNA-templated transcription termination"/>
    <property type="evidence" value="ECO:0007669"/>
    <property type="project" value="UniProtKB-UniRule"/>
</dbReference>
<dbReference type="GO" id="GO:0005829">
    <property type="term" value="C:cytosol"/>
    <property type="evidence" value="ECO:0007669"/>
    <property type="project" value="TreeGrafter"/>
</dbReference>
<dbReference type="SUPFAM" id="SSF48013">
    <property type="entry name" value="NusB-like"/>
    <property type="match status" value="1"/>
</dbReference>
<evidence type="ECO:0000256" key="3">
    <source>
        <dbReference type="ARBA" id="ARBA00022884"/>
    </source>
</evidence>
<dbReference type="Pfam" id="PF01029">
    <property type="entry name" value="NusB"/>
    <property type="match status" value="1"/>
</dbReference>
<dbReference type="NCBIfam" id="TIGR01951">
    <property type="entry name" value="nusB"/>
    <property type="match status" value="1"/>
</dbReference>
<dbReference type="Proteomes" id="UP000198860">
    <property type="component" value="Unassembled WGS sequence"/>
</dbReference>
<dbReference type="EMBL" id="FNIZ01000005">
    <property type="protein sequence ID" value="SDO46374.1"/>
    <property type="molecule type" value="Genomic_DNA"/>
</dbReference>
<name>A0A1H0JRZ1_HALAD</name>
<dbReference type="InterPro" id="IPR011605">
    <property type="entry name" value="NusB_fam"/>
</dbReference>
<feature type="domain" description="NusB/RsmB/TIM44" evidence="7">
    <location>
        <begin position="5"/>
        <end position="124"/>
    </location>
</feature>
<protein>
    <recommendedName>
        <fullName evidence="6">Transcription antitermination protein NusB</fullName>
    </recommendedName>
    <alternativeName>
        <fullName evidence="6">Antitermination factor NusB</fullName>
    </alternativeName>
</protein>
<dbReference type="CDD" id="cd00619">
    <property type="entry name" value="Terminator_NusB"/>
    <property type="match status" value="1"/>
</dbReference>
<comment type="similarity">
    <text evidence="1 6">Belongs to the NusB family.</text>
</comment>